<dbReference type="STRING" id="69279.BG36_17615"/>
<dbReference type="HOGENOM" id="CLU_140176_9_0_5"/>
<dbReference type="InterPro" id="IPR009061">
    <property type="entry name" value="DNA-bd_dom_put_sf"/>
</dbReference>
<dbReference type="RefSeq" id="WP_035023650.1">
    <property type="nucleotide sequence ID" value="NZ_KK073879.1"/>
</dbReference>
<gene>
    <name evidence="2" type="ORF">BG36_17615</name>
</gene>
<sequence>MANMRVKQAAEYIGVSKSLLDKLRCYGGGPAYAKLGATVIYSTDDLDAWVAERRVVPANDNARIAARAAA</sequence>
<accession>A0A011UV86</accession>
<protein>
    <submittedName>
        <fullName evidence="2">Transcriptional regulator</fullName>
    </submittedName>
</protein>
<evidence type="ECO:0000259" key="1">
    <source>
        <dbReference type="Pfam" id="PF12728"/>
    </source>
</evidence>
<evidence type="ECO:0000313" key="3">
    <source>
        <dbReference type="Proteomes" id="UP000019849"/>
    </source>
</evidence>
<dbReference type="Pfam" id="PF12728">
    <property type="entry name" value="HTH_17"/>
    <property type="match status" value="1"/>
</dbReference>
<proteinExistence type="predicted"/>
<reference evidence="2 3" key="1">
    <citation type="submission" date="2014-02" db="EMBL/GenBank/DDBJ databases">
        <title>Aquamicrobium defluvii Genome sequencing.</title>
        <authorList>
            <person name="Wang X."/>
        </authorList>
    </citation>
    <scope>NUCLEOTIDE SEQUENCE [LARGE SCALE GENOMIC DNA]</scope>
    <source>
        <strain evidence="2 3">W13Z1</strain>
    </source>
</reference>
<evidence type="ECO:0000313" key="2">
    <source>
        <dbReference type="EMBL" id="EXL09793.1"/>
    </source>
</evidence>
<dbReference type="InterPro" id="IPR041657">
    <property type="entry name" value="HTH_17"/>
</dbReference>
<dbReference type="EMBL" id="JENY01000004">
    <property type="protein sequence ID" value="EXL09793.1"/>
    <property type="molecule type" value="Genomic_DNA"/>
</dbReference>
<organism evidence="2 3">
    <name type="scientific">Aquamicrobium defluvii</name>
    <dbReference type="NCBI Taxonomy" id="69279"/>
    <lineage>
        <taxon>Bacteria</taxon>
        <taxon>Pseudomonadati</taxon>
        <taxon>Pseudomonadota</taxon>
        <taxon>Alphaproteobacteria</taxon>
        <taxon>Hyphomicrobiales</taxon>
        <taxon>Phyllobacteriaceae</taxon>
        <taxon>Aquamicrobium</taxon>
    </lineage>
</organism>
<dbReference type="Proteomes" id="UP000019849">
    <property type="component" value="Unassembled WGS sequence"/>
</dbReference>
<dbReference type="SUPFAM" id="SSF46955">
    <property type="entry name" value="Putative DNA-binding domain"/>
    <property type="match status" value="1"/>
</dbReference>
<comment type="caution">
    <text evidence="2">The sequence shown here is derived from an EMBL/GenBank/DDBJ whole genome shotgun (WGS) entry which is preliminary data.</text>
</comment>
<dbReference type="PATRIC" id="fig|69279.3.peg.745"/>
<dbReference type="AlphaFoldDB" id="A0A011UV86"/>
<feature type="domain" description="Helix-turn-helix" evidence="1">
    <location>
        <begin position="4"/>
        <end position="54"/>
    </location>
</feature>
<dbReference type="eggNOG" id="COG3311">
    <property type="taxonomic scope" value="Bacteria"/>
</dbReference>
<name>A0A011UV86_9HYPH</name>